<evidence type="ECO:0000256" key="1">
    <source>
        <dbReference type="SAM" id="Phobius"/>
    </source>
</evidence>
<proteinExistence type="predicted"/>
<keyword evidence="1" id="KW-1133">Transmembrane helix</keyword>
<gene>
    <name evidence="2" type="ORF">PanWU01x14_252860</name>
</gene>
<comment type="caution">
    <text evidence="2">The sequence shown here is derived from an EMBL/GenBank/DDBJ whole genome shotgun (WGS) entry which is preliminary data.</text>
</comment>
<keyword evidence="1" id="KW-0812">Transmembrane</keyword>
<organism evidence="2 3">
    <name type="scientific">Parasponia andersonii</name>
    <name type="common">Sponia andersonii</name>
    <dbReference type="NCBI Taxonomy" id="3476"/>
    <lineage>
        <taxon>Eukaryota</taxon>
        <taxon>Viridiplantae</taxon>
        <taxon>Streptophyta</taxon>
        <taxon>Embryophyta</taxon>
        <taxon>Tracheophyta</taxon>
        <taxon>Spermatophyta</taxon>
        <taxon>Magnoliopsida</taxon>
        <taxon>eudicotyledons</taxon>
        <taxon>Gunneridae</taxon>
        <taxon>Pentapetalae</taxon>
        <taxon>rosids</taxon>
        <taxon>fabids</taxon>
        <taxon>Rosales</taxon>
        <taxon>Cannabaceae</taxon>
        <taxon>Parasponia</taxon>
    </lineage>
</organism>
<keyword evidence="3" id="KW-1185">Reference proteome</keyword>
<reference evidence="3" key="1">
    <citation type="submission" date="2016-06" db="EMBL/GenBank/DDBJ databases">
        <title>Parallel loss of symbiosis genes in relatives of nitrogen-fixing non-legume Parasponia.</title>
        <authorList>
            <person name="Van Velzen R."/>
            <person name="Holmer R."/>
            <person name="Bu F."/>
            <person name="Rutten L."/>
            <person name="Van Zeijl A."/>
            <person name="Liu W."/>
            <person name="Santuari L."/>
            <person name="Cao Q."/>
            <person name="Sharma T."/>
            <person name="Shen D."/>
            <person name="Roswanjaya Y."/>
            <person name="Wardhani T."/>
            <person name="Kalhor M.S."/>
            <person name="Jansen J."/>
            <person name="Van den Hoogen J."/>
            <person name="Gungor B."/>
            <person name="Hartog M."/>
            <person name="Hontelez J."/>
            <person name="Verver J."/>
            <person name="Yang W.-C."/>
            <person name="Schijlen E."/>
            <person name="Repin R."/>
            <person name="Schilthuizen M."/>
            <person name="Schranz E."/>
            <person name="Heidstra R."/>
            <person name="Miyata K."/>
            <person name="Fedorova E."/>
            <person name="Kohlen W."/>
            <person name="Bisseling T."/>
            <person name="Smit S."/>
            <person name="Geurts R."/>
        </authorList>
    </citation>
    <scope>NUCLEOTIDE SEQUENCE [LARGE SCALE GENOMIC DNA]</scope>
    <source>
        <strain evidence="3">cv. WU1-14</strain>
    </source>
</reference>
<name>A0A2P5BBV6_PARAD</name>
<evidence type="ECO:0008006" key="4">
    <source>
        <dbReference type="Google" id="ProtNLM"/>
    </source>
</evidence>
<feature type="non-terminal residue" evidence="2">
    <location>
        <position position="1"/>
    </location>
</feature>
<evidence type="ECO:0000313" key="3">
    <source>
        <dbReference type="Proteomes" id="UP000237105"/>
    </source>
</evidence>
<dbReference type="EMBL" id="JXTB01000315">
    <property type="protein sequence ID" value="PON46272.1"/>
    <property type="molecule type" value="Genomic_DNA"/>
</dbReference>
<feature type="transmembrane region" description="Helical" evidence="1">
    <location>
        <begin position="6"/>
        <end position="28"/>
    </location>
</feature>
<keyword evidence="1" id="KW-0472">Membrane</keyword>
<protein>
    <recommendedName>
        <fullName evidence="4">Transmembrane protein</fullName>
    </recommendedName>
</protein>
<dbReference type="AlphaFoldDB" id="A0A2P5BBV6"/>
<dbReference type="Proteomes" id="UP000237105">
    <property type="component" value="Unassembled WGS sequence"/>
</dbReference>
<accession>A0A2P5BBV6</accession>
<evidence type="ECO:0000313" key="2">
    <source>
        <dbReference type="EMBL" id="PON46272.1"/>
    </source>
</evidence>
<sequence length="79" mass="8479">KKAYAIAPIAASGSVIAAVIILVCLCVVRNKKKKQTSSPNPIRTKSLGATGTLFRAKGLSCHNSKSKNVTFNNFKYKLI</sequence>